<dbReference type="SUPFAM" id="SSF110997">
    <property type="entry name" value="Sporulation related repeat"/>
    <property type="match status" value="1"/>
</dbReference>
<sequence>QTGAAGSSPAATARCVSLGPFARHAAAAKVASELRGAQLEAKERTAPVRPAIWYWVYLPGLDSAARIQGALTRLKRAGIYGAEPMTTTGGAAGISLGMFQARALARRQLVRARAKGFAARLAERLVAQPQYWLDLWIPDGSAASALSTLTAKAGGTFAARTCPA</sequence>
<reference evidence="2" key="2">
    <citation type="journal article" date="2014" name="ISME J.">
        <title>Microbial stratification in low pH oxic and suboxic macroscopic growths along an acid mine drainage.</title>
        <authorList>
            <person name="Mendez-Garcia C."/>
            <person name="Mesa V."/>
            <person name="Sprenger R.R."/>
            <person name="Richter M."/>
            <person name="Diez M.S."/>
            <person name="Solano J."/>
            <person name="Bargiela R."/>
            <person name="Golyshina O.V."/>
            <person name="Manteca A."/>
            <person name="Ramos J.L."/>
            <person name="Gallego J.R."/>
            <person name="Llorente I."/>
            <person name="Martins Dos Santos V.A."/>
            <person name="Jensen O.N."/>
            <person name="Pelaez A.I."/>
            <person name="Sanchez J."/>
            <person name="Ferrer M."/>
        </authorList>
    </citation>
    <scope>NUCLEOTIDE SEQUENCE</scope>
</reference>
<name>T1CWF3_9ZZZZ</name>
<proteinExistence type="predicted"/>
<reference evidence="2" key="1">
    <citation type="submission" date="2013-08" db="EMBL/GenBank/DDBJ databases">
        <authorList>
            <person name="Mendez C."/>
            <person name="Richter M."/>
            <person name="Ferrer M."/>
            <person name="Sanchez J."/>
        </authorList>
    </citation>
    <scope>NUCLEOTIDE SEQUENCE</scope>
</reference>
<comment type="caution">
    <text evidence="2">The sequence shown here is derived from an EMBL/GenBank/DDBJ whole genome shotgun (WGS) entry which is preliminary data.</text>
</comment>
<dbReference type="InterPro" id="IPR007730">
    <property type="entry name" value="SPOR-like_dom"/>
</dbReference>
<evidence type="ECO:0000313" key="2">
    <source>
        <dbReference type="EMBL" id="EQD74355.1"/>
    </source>
</evidence>
<organism evidence="2">
    <name type="scientific">mine drainage metagenome</name>
    <dbReference type="NCBI Taxonomy" id="410659"/>
    <lineage>
        <taxon>unclassified sequences</taxon>
        <taxon>metagenomes</taxon>
        <taxon>ecological metagenomes</taxon>
    </lineage>
</organism>
<dbReference type="EMBL" id="AUZX01003277">
    <property type="protein sequence ID" value="EQD74355.1"/>
    <property type="molecule type" value="Genomic_DNA"/>
</dbReference>
<evidence type="ECO:0000259" key="1">
    <source>
        <dbReference type="PROSITE" id="PS51724"/>
    </source>
</evidence>
<dbReference type="InterPro" id="IPR036680">
    <property type="entry name" value="SPOR-like_sf"/>
</dbReference>
<feature type="non-terminal residue" evidence="2">
    <location>
        <position position="1"/>
    </location>
</feature>
<accession>T1CWF3</accession>
<protein>
    <recommendedName>
        <fullName evidence="1">SPOR domain-containing protein</fullName>
    </recommendedName>
</protein>
<feature type="domain" description="SPOR" evidence="1">
    <location>
        <begin position="8"/>
        <end position="87"/>
    </location>
</feature>
<dbReference type="PROSITE" id="PS51724">
    <property type="entry name" value="SPOR"/>
    <property type="match status" value="1"/>
</dbReference>
<dbReference type="AlphaFoldDB" id="T1CWF3"/>
<gene>
    <name evidence="2" type="ORF">B1A_04506</name>
</gene>
<feature type="non-terminal residue" evidence="2">
    <location>
        <position position="164"/>
    </location>
</feature>
<dbReference type="GO" id="GO:0042834">
    <property type="term" value="F:peptidoglycan binding"/>
    <property type="evidence" value="ECO:0007669"/>
    <property type="project" value="InterPro"/>
</dbReference>